<evidence type="ECO:0000259" key="8">
    <source>
        <dbReference type="PROSITE" id="PS50893"/>
    </source>
</evidence>
<keyword evidence="6 9" id="KW-0067">ATP-binding</keyword>
<organism evidence="9 10">
    <name type="scientific">Caproicibacter fermentans</name>
    <dbReference type="NCBI Taxonomy" id="2576756"/>
    <lineage>
        <taxon>Bacteria</taxon>
        <taxon>Bacillati</taxon>
        <taxon>Bacillota</taxon>
        <taxon>Clostridia</taxon>
        <taxon>Eubacteriales</taxon>
        <taxon>Acutalibacteraceae</taxon>
        <taxon>Caproicibacter</taxon>
    </lineage>
</organism>
<evidence type="ECO:0000256" key="3">
    <source>
        <dbReference type="ARBA" id="ARBA00022448"/>
    </source>
</evidence>
<dbReference type="PROSITE" id="PS50893">
    <property type="entry name" value="ABC_TRANSPORTER_2"/>
    <property type="match status" value="1"/>
</dbReference>
<keyword evidence="7" id="KW-0472">Membrane</keyword>
<sequence>MGYMLSVRNLQTAFHTDAGEIVSVEDVSFDLNPGETLGIVGESGCGKSVTSLSIIRLLGKSGRISKGEIQFENQDLAKMNEKEMRKIRGGRISMIFQEPMTSLNPVFTIGYQMQETICLHLQMGKKESRAYAIEMLKKVGIPRAESVIDNYPHELSGGMRQRVMIAMALSCKPKLLIADEPTTALDVTIQAQILELMKKLRKESGTSIMLITHDLGVVAEMADRIIVMYAGQVIESADVYTLFDHPAHPYTIGLMNSIPTVDLDDSKRLESITGTVPSMYQKIRGCRFCNRCKYVTERCRNEAPPLTQQGEGHLARCFFAGNLPQKKEA</sequence>
<comment type="caution">
    <text evidence="9">The sequence shown here is derived from an EMBL/GenBank/DDBJ whole genome shotgun (WGS) entry which is preliminary data.</text>
</comment>
<protein>
    <submittedName>
        <fullName evidence="9">Dipeptide transport ATP-binding protein DppD</fullName>
    </submittedName>
</protein>
<comment type="similarity">
    <text evidence="2">Belongs to the ABC transporter superfamily.</text>
</comment>
<evidence type="ECO:0000256" key="4">
    <source>
        <dbReference type="ARBA" id="ARBA00022475"/>
    </source>
</evidence>
<dbReference type="GO" id="GO:0015833">
    <property type="term" value="P:peptide transport"/>
    <property type="evidence" value="ECO:0007669"/>
    <property type="project" value="InterPro"/>
</dbReference>
<dbReference type="OrthoDB" id="9806285at2"/>
<dbReference type="SMART" id="SM00382">
    <property type="entry name" value="AAA"/>
    <property type="match status" value="1"/>
</dbReference>
<evidence type="ECO:0000256" key="1">
    <source>
        <dbReference type="ARBA" id="ARBA00004202"/>
    </source>
</evidence>
<dbReference type="SUPFAM" id="SSF52540">
    <property type="entry name" value="P-loop containing nucleoside triphosphate hydrolases"/>
    <property type="match status" value="1"/>
</dbReference>
<evidence type="ECO:0000313" key="10">
    <source>
        <dbReference type="Proteomes" id="UP000469440"/>
    </source>
</evidence>
<evidence type="ECO:0000256" key="2">
    <source>
        <dbReference type="ARBA" id="ARBA00005417"/>
    </source>
</evidence>
<evidence type="ECO:0000256" key="6">
    <source>
        <dbReference type="ARBA" id="ARBA00022840"/>
    </source>
</evidence>
<comment type="subcellular location">
    <subcellularLocation>
        <location evidence="1">Cell membrane</location>
        <topology evidence="1">Peripheral membrane protein</topology>
    </subcellularLocation>
</comment>
<dbReference type="InterPro" id="IPR027417">
    <property type="entry name" value="P-loop_NTPase"/>
</dbReference>
<dbReference type="Pfam" id="PF00005">
    <property type="entry name" value="ABC_tran"/>
    <property type="match status" value="1"/>
</dbReference>
<evidence type="ECO:0000313" key="9">
    <source>
        <dbReference type="EMBL" id="MVB10013.1"/>
    </source>
</evidence>
<gene>
    <name evidence="9" type="primary">dppD</name>
    <name evidence="9" type="ORF">CAFE_06840</name>
</gene>
<dbReference type="PROSITE" id="PS00211">
    <property type="entry name" value="ABC_TRANSPORTER_1"/>
    <property type="match status" value="1"/>
</dbReference>
<keyword evidence="5" id="KW-0547">Nucleotide-binding</keyword>
<dbReference type="InterPro" id="IPR003439">
    <property type="entry name" value="ABC_transporter-like_ATP-bd"/>
</dbReference>
<evidence type="ECO:0000256" key="7">
    <source>
        <dbReference type="ARBA" id="ARBA00023136"/>
    </source>
</evidence>
<keyword evidence="4" id="KW-1003">Cell membrane</keyword>
<dbReference type="EMBL" id="VWXL01000014">
    <property type="protein sequence ID" value="MVB10013.1"/>
    <property type="molecule type" value="Genomic_DNA"/>
</dbReference>
<dbReference type="InterPro" id="IPR017871">
    <property type="entry name" value="ABC_transporter-like_CS"/>
</dbReference>
<dbReference type="RefSeq" id="WP_156989782.1">
    <property type="nucleotide sequence ID" value="NZ_VWXL01000014.1"/>
</dbReference>
<dbReference type="GO" id="GO:0005524">
    <property type="term" value="F:ATP binding"/>
    <property type="evidence" value="ECO:0007669"/>
    <property type="project" value="UniProtKB-KW"/>
</dbReference>
<accession>A0A6N8HX95</accession>
<dbReference type="PANTHER" id="PTHR43297:SF2">
    <property type="entry name" value="DIPEPTIDE TRANSPORT ATP-BINDING PROTEIN DPPD"/>
    <property type="match status" value="1"/>
</dbReference>
<name>A0A6N8HX95_9FIRM</name>
<dbReference type="FunFam" id="3.40.50.300:FF:000016">
    <property type="entry name" value="Oligopeptide ABC transporter ATP-binding component"/>
    <property type="match status" value="1"/>
</dbReference>
<evidence type="ECO:0000256" key="5">
    <source>
        <dbReference type="ARBA" id="ARBA00022741"/>
    </source>
</evidence>
<dbReference type="GO" id="GO:0016887">
    <property type="term" value="F:ATP hydrolysis activity"/>
    <property type="evidence" value="ECO:0007669"/>
    <property type="project" value="InterPro"/>
</dbReference>
<dbReference type="AlphaFoldDB" id="A0A6N8HX95"/>
<dbReference type="CDD" id="cd03257">
    <property type="entry name" value="ABC_NikE_OppD_transporters"/>
    <property type="match status" value="1"/>
</dbReference>
<dbReference type="Pfam" id="PF08352">
    <property type="entry name" value="oligo_HPY"/>
    <property type="match status" value="1"/>
</dbReference>
<dbReference type="InterPro" id="IPR013563">
    <property type="entry name" value="Oligopep_ABC_C"/>
</dbReference>
<reference evidence="9 10" key="1">
    <citation type="submission" date="2019-09" db="EMBL/GenBank/DDBJ databases">
        <title>Genome sequence of Clostridium sp. EA1.</title>
        <authorList>
            <person name="Poehlein A."/>
            <person name="Bengelsdorf F.R."/>
            <person name="Daniel R."/>
        </authorList>
    </citation>
    <scope>NUCLEOTIDE SEQUENCE [LARGE SCALE GENOMIC DNA]</scope>
    <source>
        <strain evidence="9 10">EA1</strain>
    </source>
</reference>
<dbReference type="GO" id="GO:0005886">
    <property type="term" value="C:plasma membrane"/>
    <property type="evidence" value="ECO:0007669"/>
    <property type="project" value="UniProtKB-SubCell"/>
</dbReference>
<proteinExistence type="inferred from homology"/>
<keyword evidence="10" id="KW-1185">Reference proteome</keyword>
<dbReference type="NCBIfam" id="TIGR01727">
    <property type="entry name" value="oligo_HPY"/>
    <property type="match status" value="1"/>
</dbReference>
<dbReference type="InterPro" id="IPR050388">
    <property type="entry name" value="ABC_Ni/Peptide_Import"/>
</dbReference>
<dbReference type="InterPro" id="IPR003593">
    <property type="entry name" value="AAA+_ATPase"/>
</dbReference>
<dbReference type="Proteomes" id="UP000469440">
    <property type="component" value="Unassembled WGS sequence"/>
</dbReference>
<dbReference type="PANTHER" id="PTHR43297">
    <property type="entry name" value="OLIGOPEPTIDE TRANSPORT ATP-BINDING PROTEIN APPD"/>
    <property type="match status" value="1"/>
</dbReference>
<feature type="domain" description="ABC transporter" evidence="8">
    <location>
        <begin position="5"/>
        <end position="255"/>
    </location>
</feature>
<dbReference type="Gene3D" id="3.40.50.300">
    <property type="entry name" value="P-loop containing nucleotide triphosphate hydrolases"/>
    <property type="match status" value="1"/>
</dbReference>
<keyword evidence="3" id="KW-0813">Transport</keyword>